<dbReference type="InterPro" id="IPR039902">
    <property type="entry name" value="CCDC148/CCDC112"/>
</dbReference>
<comment type="caution">
    <text evidence="3">The sequence shown here is derived from an EMBL/GenBank/DDBJ whole genome shotgun (WGS) entry which is preliminary data.</text>
</comment>
<dbReference type="Proteomes" id="UP000187209">
    <property type="component" value="Unassembled WGS sequence"/>
</dbReference>
<evidence type="ECO:0000256" key="1">
    <source>
        <dbReference type="ARBA" id="ARBA00023054"/>
    </source>
</evidence>
<sequence>MEGKEFIKTSLKIKKEHDLLIKDKERLFITVKPLLQEEILDIDETDKDLQQKYDSTNRVFFSSLSRIKKQVVEVSKKLKTFVESTKSQGISSDYDYTVSTLQKSADLVNKEILEFKDKSRSEYEELMQSERIFQNELDYYSTKFSQWENEMPKTIKPTIKNIIDPQDLPSLNQELVSIDKEIQETGDQYLTWDEVDHNEFIKLWHKYKNKPISGFLQAAANTLPLHDINDIKEHVEKYENWVFLNEKKKEVLGKWREEKKKMKTSDEVEEIQQIKPKTQTQSTVQTKQKLEEWRNNREKIKEEDQKQKKLEDFRRKEEELRRKNEIEDKRQMVLEYKERKEFEKAKSKLILEYIKKRSTIELSDEDKFRLKEREDRLVEQKTMRTLAYMRLQEDKNKQETLSKLKNQGQWSNVDSKLIQETIAFSKRKEADKVIPNTFGSMLVHRPTKTVPAWRAGL</sequence>
<dbReference type="PANTHER" id="PTHR21549">
    <property type="entry name" value="MUTATED IN BLADDER CANCER 1"/>
    <property type="match status" value="1"/>
</dbReference>
<keyword evidence="4" id="KW-1185">Reference proteome</keyword>
<reference evidence="3 4" key="1">
    <citation type="submission" date="2016-11" db="EMBL/GenBank/DDBJ databases">
        <title>The macronuclear genome of Stentor coeruleus: a giant cell with tiny introns.</title>
        <authorList>
            <person name="Slabodnick M."/>
            <person name="Ruby J.G."/>
            <person name="Reiff S.B."/>
            <person name="Swart E.C."/>
            <person name="Gosai S."/>
            <person name="Prabakaran S."/>
            <person name="Witkowska E."/>
            <person name="Larue G.E."/>
            <person name="Fisher S."/>
            <person name="Freeman R.M."/>
            <person name="Gunawardena J."/>
            <person name="Chu W."/>
            <person name="Stover N.A."/>
            <person name="Gregory B.D."/>
            <person name="Nowacki M."/>
            <person name="Derisi J."/>
            <person name="Roy S.W."/>
            <person name="Marshall W.F."/>
            <person name="Sood P."/>
        </authorList>
    </citation>
    <scope>NUCLEOTIDE SEQUENCE [LARGE SCALE GENOMIC DNA]</scope>
    <source>
        <strain evidence="3">WM001</strain>
    </source>
</reference>
<evidence type="ECO:0008006" key="5">
    <source>
        <dbReference type="Google" id="ProtNLM"/>
    </source>
</evidence>
<organism evidence="3 4">
    <name type="scientific">Stentor coeruleus</name>
    <dbReference type="NCBI Taxonomy" id="5963"/>
    <lineage>
        <taxon>Eukaryota</taxon>
        <taxon>Sar</taxon>
        <taxon>Alveolata</taxon>
        <taxon>Ciliophora</taxon>
        <taxon>Postciliodesmatophora</taxon>
        <taxon>Heterotrichea</taxon>
        <taxon>Heterotrichida</taxon>
        <taxon>Stentoridae</taxon>
        <taxon>Stentor</taxon>
    </lineage>
</organism>
<evidence type="ECO:0000313" key="3">
    <source>
        <dbReference type="EMBL" id="OMJ85796.1"/>
    </source>
</evidence>
<proteinExistence type="predicted"/>
<dbReference type="PANTHER" id="PTHR21549:SF0">
    <property type="entry name" value="COILED-COIL DOMAIN-CONTAINING PROTEIN 112"/>
    <property type="match status" value="1"/>
</dbReference>
<dbReference type="EMBL" id="MPUH01000225">
    <property type="protein sequence ID" value="OMJ85796.1"/>
    <property type="molecule type" value="Genomic_DNA"/>
</dbReference>
<evidence type="ECO:0000313" key="4">
    <source>
        <dbReference type="Proteomes" id="UP000187209"/>
    </source>
</evidence>
<feature type="coiled-coil region" evidence="2">
    <location>
        <begin position="283"/>
        <end position="330"/>
    </location>
</feature>
<evidence type="ECO:0000256" key="2">
    <source>
        <dbReference type="SAM" id="Coils"/>
    </source>
</evidence>
<accession>A0A1R2C9X3</accession>
<dbReference type="AlphaFoldDB" id="A0A1R2C9X3"/>
<protein>
    <recommendedName>
        <fullName evidence="5">Coiled-coil domain-containing protein 112</fullName>
    </recommendedName>
</protein>
<dbReference type="OrthoDB" id="302613at2759"/>
<gene>
    <name evidence="3" type="ORF">SteCoe_12787</name>
</gene>
<name>A0A1R2C9X3_9CILI</name>
<keyword evidence="1 2" id="KW-0175">Coiled coil</keyword>